<keyword evidence="2" id="KW-1185">Reference proteome</keyword>
<protein>
    <submittedName>
        <fullName evidence="1">Uncharacterized protein</fullName>
    </submittedName>
</protein>
<gene>
    <name evidence="1" type="ORF">Pcinc_004124</name>
</gene>
<evidence type="ECO:0000313" key="2">
    <source>
        <dbReference type="Proteomes" id="UP001286313"/>
    </source>
</evidence>
<dbReference type="Proteomes" id="UP001286313">
    <property type="component" value="Unassembled WGS sequence"/>
</dbReference>
<evidence type="ECO:0000313" key="1">
    <source>
        <dbReference type="EMBL" id="KAK3891999.1"/>
    </source>
</evidence>
<accession>A0AAE1L0K2</accession>
<name>A0AAE1L0K2_PETCI</name>
<dbReference type="EMBL" id="JAWQEG010000288">
    <property type="protein sequence ID" value="KAK3891999.1"/>
    <property type="molecule type" value="Genomic_DNA"/>
</dbReference>
<sequence>MQTGIKRLLFDQSAPSMAFAEWSVIARIICGEEMQARTQFSTSREMLCHTNFCVSSRVVARRQEWDRLWMRLKTCRRRDAIHERGRPVLISQRIVLTASPMDVSFH</sequence>
<proteinExistence type="predicted"/>
<organism evidence="1 2">
    <name type="scientific">Petrolisthes cinctipes</name>
    <name type="common">Flat porcelain crab</name>
    <dbReference type="NCBI Taxonomy" id="88211"/>
    <lineage>
        <taxon>Eukaryota</taxon>
        <taxon>Metazoa</taxon>
        <taxon>Ecdysozoa</taxon>
        <taxon>Arthropoda</taxon>
        <taxon>Crustacea</taxon>
        <taxon>Multicrustacea</taxon>
        <taxon>Malacostraca</taxon>
        <taxon>Eumalacostraca</taxon>
        <taxon>Eucarida</taxon>
        <taxon>Decapoda</taxon>
        <taxon>Pleocyemata</taxon>
        <taxon>Anomura</taxon>
        <taxon>Galatheoidea</taxon>
        <taxon>Porcellanidae</taxon>
        <taxon>Petrolisthes</taxon>
    </lineage>
</organism>
<comment type="caution">
    <text evidence="1">The sequence shown here is derived from an EMBL/GenBank/DDBJ whole genome shotgun (WGS) entry which is preliminary data.</text>
</comment>
<dbReference type="AlphaFoldDB" id="A0AAE1L0K2"/>
<reference evidence="1" key="1">
    <citation type="submission" date="2023-10" db="EMBL/GenBank/DDBJ databases">
        <title>Genome assemblies of two species of porcelain crab, Petrolisthes cinctipes and Petrolisthes manimaculis (Anomura: Porcellanidae).</title>
        <authorList>
            <person name="Angst P."/>
        </authorList>
    </citation>
    <scope>NUCLEOTIDE SEQUENCE</scope>
    <source>
        <strain evidence="1">PB745_01</strain>
        <tissue evidence="1">Gill</tissue>
    </source>
</reference>